<organism evidence="2 3">
    <name type="scientific">Streptomyces boetiae</name>
    <dbReference type="NCBI Taxonomy" id="3075541"/>
    <lineage>
        <taxon>Bacteria</taxon>
        <taxon>Bacillati</taxon>
        <taxon>Actinomycetota</taxon>
        <taxon>Actinomycetes</taxon>
        <taxon>Kitasatosporales</taxon>
        <taxon>Streptomycetaceae</taxon>
        <taxon>Streptomyces</taxon>
    </lineage>
</organism>
<comment type="caution">
    <text evidence="2">The sequence shown here is derived from an EMBL/GenBank/DDBJ whole genome shotgun (WGS) entry which is preliminary data.</text>
</comment>
<keyword evidence="1" id="KW-0732">Signal</keyword>
<dbReference type="RefSeq" id="WP_311631271.1">
    <property type="nucleotide sequence ID" value="NZ_JAVREN010000020.1"/>
</dbReference>
<evidence type="ECO:0000256" key="1">
    <source>
        <dbReference type="SAM" id="SignalP"/>
    </source>
</evidence>
<accession>A0ABU2L9S8</accession>
<feature type="chain" id="PRO_5046392733" evidence="1">
    <location>
        <begin position="41"/>
        <end position="121"/>
    </location>
</feature>
<proteinExistence type="predicted"/>
<feature type="signal peptide" evidence="1">
    <location>
        <begin position="1"/>
        <end position="40"/>
    </location>
</feature>
<dbReference type="EMBL" id="JAVREN010000020">
    <property type="protein sequence ID" value="MDT0308326.1"/>
    <property type="molecule type" value="Genomic_DNA"/>
</dbReference>
<evidence type="ECO:0000313" key="3">
    <source>
        <dbReference type="Proteomes" id="UP001183388"/>
    </source>
</evidence>
<name>A0ABU2L9S8_9ACTN</name>
<dbReference type="Proteomes" id="UP001183388">
    <property type="component" value="Unassembled WGS sequence"/>
</dbReference>
<sequence>MPRKLPIKLPAKLPIVLAPIALLAAAGVAVAALATGPAVAAGDLTEDWPGTVAPEGTALRQAPDPESARLAAVAGEEEVPVLCVAEGAAQGAWYLVHAADHYAWASAREVALPEDAAPPWC</sequence>
<gene>
    <name evidence="2" type="ORF">RM780_15340</name>
</gene>
<evidence type="ECO:0000313" key="2">
    <source>
        <dbReference type="EMBL" id="MDT0308326.1"/>
    </source>
</evidence>
<protein>
    <submittedName>
        <fullName evidence="2">SH3 domain-containing protein</fullName>
    </submittedName>
</protein>
<reference evidence="3" key="1">
    <citation type="submission" date="2023-07" db="EMBL/GenBank/DDBJ databases">
        <title>30 novel species of actinomycetes from the DSMZ collection.</title>
        <authorList>
            <person name="Nouioui I."/>
        </authorList>
    </citation>
    <scope>NUCLEOTIDE SEQUENCE [LARGE SCALE GENOMIC DNA]</scope>
    <source>
        <strain evidence="3">DSM 44917</strain>
    </source>
</reference>
<keyword evidence="3" id="KW-1185">Reference proteome</keyword>